<gene>
    <name evidence="1" type="ORF">HYPSUDRAFT_204461</name>
</gene>
<dbReference type="EMBL" id="KN817576">
    <property type="protein sequence ID" value="KJA19573.1"/>
    <property type="molecule type" value="Genomic_DNA"/>
</dbReference>
<dbReference type="OrthoDB" id="3061731at2759"/>
<evidence type="ECO:0000313" key="2">
    <source>
        <dbReference type="Proteomes" id="UP000054270"/>
    </source>
</evidence>
<reference evidence="2" key="1">
    <citation type="submission" date="2014-04" db="EMBL/GenBank/DDBJ databases">
        <title>Evolutionary Origins and Diversification of the Mycorrhizal Mutualists.</title>
        <authorList>
            <consortium name="DOE Joint Genome Institute"/>
            <consortium name="Mycorrhizal Genomics Consortium"/>
            <person name="Kohler A."/>
            <person name="Kuo A."/>
            <person name="Nagy L.G."/>
            <person name="Floudas D."/>
            <person name="Copeland A."/>
            <person name="Barry K.W."/>
            <person name="Cichocki N."/>
            <person name="Veneault-Fourrey C."/>
            <person name="LaButti K."/>
            <person name="Lindquist E.A."/>
            <person name="Lipzen A."/>
            <person name="Lundell T."/>
            <person name="Morin E."/>
            <person name="Murat C."/>
            <person name="Riley R."/>
            <person name="Ohm R."/>
            <person name="Sun H."/>
            <person name="Tunlid A."/>
            <person name="Henrissat B."/>
            <person name="Grigoriev I.V."/>
            <person name="Hibbett D.S."/>
            <person name="Martin F."/>
        </authorList>
    </citation>
    <scope>NUCLEOTIDE SEQUENCE [LARGE SCALE GENOMIC DNA]</scope>
    <source>
        <strain evidence="2">FD-334 SS-4</strain>
    </source>
</reference>
<evidence type="ECO:0000313" key="1">
    <source>
        <dbReference type="EMBL" id="KJA19573.1"/>
    </source>
</evidence>
<accession>A0A0D2M8D5</accession>
<sequence>MRVSKHSVTPRNLCAKEWVERYHGTVDEFAAYFSTLPAEELECFKVLSRSLAAAKDG</sequence>
<name>A0A0D2M8D5_HYPSF</name>
<keyword evidence="2" id="KW-1185">Reference proteome</keyword>
<organism evidence="1 2">
    <name type="scientific">Hypholoma sublateritium (strain FD-334 SS-4)</name>
    <dbReference type="NCBI Taxonomy" id="945553"/>
    <lineage>
        <taxon>Eukaryota</taxon>
        <taxon>Fungi</taxon>
        <taxon>Dikarya</taxon>
        <taxon>Basidiomycota</taxon>
        <taxon>Agaricomycotina</taxon>
        <taxon>Agaricomycetes</taxon>
        <taxon>Agaricomycetidae</taxon>
        <taxon>Agaricales</taxon>
        <taxon>Agaricineae</taxon>
        <taxon>Strophariaceae</taxon>
        <taxon>Hypholoma</taxon>
    </lineage>
</organism>
<proteinExistence type="predicted"/>
<protein>
    <submittedName>
        <fullName evidence="1">Uncharacterized protein</fullName>
    </submittedName>
</protein>
<dbReference type="AlphaFoldDB" id="A0A0D2M8D5"/>
<dbReference type="Proteomes" id="UP000054270">
    <property type="component" value="Unassembled WGS sequence"/>
</dbReference>